<evidence type="ECO:0000313" key="2">
    <source>
        <dbReference type="EMBL" id="MBL7628701.1"/>
    </source>
</evidence>
<comment type="caution">
    <text evidence="2">The sequence shown here is derived from an EMBL/GenBank/DDBJ whole genome shotgun (WGS) entry which is preliminary data.</text>
</comment>
<evidence type="ECO:0000259" key="1">
    <source>
        <dbReference type="PROSITE" id="PS51186"/>
    </source>
</evidence>
<name>A0A937RAY3_9ACTN</name>
<gene>
    <name evidence="2" type="ORF">I7412_16390</name>
</gene>
<dbReference type="SUPFAM" id="SSF55729">
    <property type="entry name" value="Acyl-CoA N-acyltransferases (Nat)"/>
    <property type="match status" value="1"/>
</dbReference>
<dbReference type="InterPro" id="IPR051531">
    <property type="entry name" value="N-acetyltransferase"/>
</dbReference>
<dbReference type="PANTHER" id="PTHR43792">
    <property type="entry name" value="GNAT FAMILY, PUTATIVE (AFU_ORTHOLOGUE AFUA_3G00765)-RELATED-RELATED"/>
    <property type="match status" value="1"/>
</dbReference>
<sequence>MTLTFGTPDVVTIPTVLTPRMVLRGWRGEDVEPYLAMAGHPDMSRYTGSPSTTRAVWGMTAFQIGHWALNGFGMWIARDKESGEFLGRAGLYEEYGWPDIEVAWTIRRDRWGQGYATEGGAAALEFAFTQLGHPRDRVISIIHPENAASIRVAEKLGLTLAEGPIDRGGDLRNIYEITRETWEKQANLP</sequence>
<accession>A0A937RAY3</accession>
<organism evidence="2 3">
    <name type="scientific">Frankia nepalensis</name>
    <dbReference type="NCBI Taxonomy" id="1836974"/>
    <lineage>
        <taxon>Bacteria</taxon>
        <taxon>Bacillati</taxon>
        <taxon>Actinomycetota</taxon>
        <taxon>Actinomycetes</taxon>
        <taxon>Frankiales</taxon>
        <taxon>Frankiaceae</taxon>
        <taxon>Frankia</taxon>
    </lineage>
</organism>
<dbReference type="Gene3D" id="3.40.630.30">
    <property type="match status" value="1"/>
</dbReference>
<protein>
    <submittedName>
        <fullName evidence="2">GNAT family N-acetyltransferase</fullName>
    </submittedName>
</protein>
<evidence type="ECO:0000313" key="3">
    <source>
        <dbReference type="Proteomes" id="UP000604475"/>
    </source>
</evidence>
<dbReference type="RefSeq" id="WP_202999578.1">
    <property type="nucleotide sequence ID" value="NZ_JADWYU010000094.1"/>
</dbReference>
<feature type="domain" description="N-acetyltransferase" evidence="1">
    <location>
        <begin position="21"/>
        <end position="180"/>
    </location>
</feature>
<dbReference type="InterPro" id="IPR000182">
    <property type="entry name" value="GNAT_dom"/>
</dbReference>
<dbReference type="PROSITE" id="PS51186">
    <property type="entry name" value="GNAT"/>
    <property type="match status" value="1"/>
</dbReference>
<dbReference type="Pfam" id="PF13302">
    <property type="entry name" value="Acetyltransf_3"/>
    <property type="match status" value="1"/>
</dbReference>
<dbReference type="GO" id="GO:0016747">
    <property type="term" value="F:acyltransferase activity, transferring groups other than amino-acyl groups"/>
    <property type="evidence" value="ECO:0007669"/>
    <property type="project" value="InterPro"/>
</dbReference>
<dbReference type="AlphaFoldDB" id="A0A937RAY3"/>
<dbReference type="Proteomes" id="UP000604475">
    <property type="component" value="Unassembled WGS sequence"/>
</dbReference>
<keyword evidence="3" id="KW-1185">Reference proteome</keyword>
<dbReference type="EMBL" id="JAEACQ010000194">
    <property type="protein sequence ID" value="MBL7628701.1"/>
    <property type="molecule type" value="Genomic_DNA"/>
</dbReference>
<dbReference type="PANTHER" id="PTHR43792:SF1">
    <property type="entry name" value="N-ACETYLTRANSFERASE DOMAIN-CONTAINING PROTEIN"/>
    <property type="match status" value="1"/>
</dbReference>
<dbReference type="InterPro" id="IPR016181">
    <property type="entry name" value="Acyl_CoA_acyltransferase"/>
</dbReference>
<reference evidence="2" key="1">
    <citation type="submission" date="2020-12" db="EMBL/GenBank/DDBJ databases">
        <title>Genomic characterization of non-nitrogen-fixing Frankia strains.</title>
        <authorList>
            <person name="Carlos-Shanley C."/>
            <person name="Guerra T."/>
            <person name="Hahn D."/>
        </authorList>
    </citation>
    <scope>NUCLEOTIDE SEQUENCE</scope>
    <source>
        <strain evidence="2">CN6</strain>
    </source>
</reference>
<proteinExistence type="predicted"/>